<evidence type="ECO:0000256" key="5">
    <source>
        <dbReference type="SAM" id="MobiDB-lite"/>
    </source>
</evidence>
<dbReference type="InterPro" id="IPR019787">
    <property type="entry name" value="Znf_PHD-finger"/>
</dbReference>
<dbReference type="EMBL" id="BQXS01011407">
    <property type="protein sequence ID" value="GKT37180.1"/>
    <property type="molecule type" value="Genomic_DNA"/>
</dbReference>
<keyword evidence="1" id="KW-0479">Metal-binding</keyword>
<dbReference type="InterPro" id="IPR042163">
    <property type="entry name" value="PHF12"/>
</dbReference>
<name>A0ABQ5L1G1_9EUKA</name>
<keyword evidence="3" id="KW-0862">Zinc</keyword>
<keyword evidence="8" id="KW-1185">Reference proteome</keyword>
<protein>
    <recommendedName>
        <fullName evidence="6">PHD-type domain-containing protein</fullName>
    </recommendedName>
</protein>
<dbReference type="InterPro" id="IPR011011">
    <property type="entry name" value="Znf_FYVE_PHD"/>
</dbReference>
<organism evidence="7 8">
    <name type="scientific">Aduncisulcus paluster</name>
    <dbReference type="NCBI Taxonomy" id="2918883"/>
    <lineage>
        <taxon>Eukaryota</taxon>
        <taxon>Metamonada</taxon>
        <taxon>Carpediemonas-like organisms</taxon>
        <taxon>Aduncisulcus</taxon>
    </lineage>
</organism>
<proteinExistence type="predicted"/>
<feature type="domain" description="PHD-type" evidence="6">
    <location>
        <begin position="152"/>
        <end position="203"/>
    </location>
</feature>
<accession>A0ABQ5L1G1</accession>
<evidence type="ECO:0000313" key="7">
    <source>
        <dbReference type="EMBL" id="GKT37180.1"/>
    </source>
</evidence>
<comment type="caution">
    <text evidence="7">The sequence shown here is derived from an EMBL/GenBank/DDBJ whole genome shotgun (WGS) entry which is preliminary data.</text>
</comment>
<dbReference type="Gene3D" id="3.30.40.10">
    <property type="entry name" value="Zinc/RING finger domain, C3HC4 (zinc finger)"/>
    <property type="match status" value="1"/>
</dbReference>
<dbReference type="PROSITE" id="PS50016">
    <property type="entry name" value="ZF_PHD_2"/>
    <property type="match status" value="1"/>
</dbReference>
<keyword evidence="2 4" id="KW-0863">Zinc-finger</keyword>
<evidence type="ECO:0000256" key="1">
    <source>
        <dbReference type="ARBA" id="ARBA00022723"/>
    </source>
</evidence>
<dbReference type="PANTHER" id="PTHR46309">
    <property type="entry name" value="PHD FINGER PROTEIN 12"/>
    <property type="match status" value="1"/>
</dbReference>
<dbReference type="InterPro" id="IPR001965">
    <property type="entry name" value="Znf_PHD"/>
</dbReference>
<dbReference type="SMART" id="SM00249">
    <property type="entry name" value="PHD"/>
    <property type="match status" value="2"/>
</dbReference>
<dbReference type="SUPFAM" id="SSF57903">
    <property type="entry name" value="FYVE/PHD zinc finger"/>
    <property type="match status" value="2"/>
</dbReference>
<dbReference type="Proteomes" id="UP001057375">
    <property type="component" value="Unassembled WGS sequence"/>
</dbReference>
<evidence type="ECO:0000259" key="6">
    <source>
        <dbReference type="PROSITE" id="PS50016"/>
    </source>
</evidence>
<sequence length="284" mass="32285">MLTSLRLLVPCELSQYYVYPQGKGPEAQKKDTWRIKYTDYSKELEAERLQVDSFVPPYEKKPKKKRIQSETHNNRRKSDIQIVVDRGIELEDNECSESSSHSESSSIPLSVMTTIIRPSTETLEQPESKSTSEDDESSEDDSSGSEGEDIHDDVCFVCGEGGELICCDGCPRTYHKHCIPSSLPPCICEGPGDEWYCETCAWERCFVCGRRDKKLMLKCCNCGMYYHPSCDGSALALRVGGIDPYNTDNVLRWRRKQLEQDIKKSVGHNIDLSFLPMATRDEPR</sequence>
<evidence type="ECO:0000256" key="2">
    <source>
        <dbReference type="ARBA" id="ARBA00022771"/>
    </source>
</evidence>
<feature type="compositionally biased region" description="Acidic residues" evidence="5">
    <location>
        <begin position="133"/>
        <end position="148"/>
    </location>
</feature>
<dbReference type="InterPro" id="IPR013083">
    <property type="entry name" value="Znf_RING/FYVE/PHD"/>
</dbReference>
<feature type="compositionally biased region" description="Basic and acidic residues" evidence="5">
    <location>
        <begin position="67"/>
        <end position="79"/>
    </location>
</feature>
<gene>
    <name evidence="7" type="ORF">ADUPG1_010019</name>
</gene>
<evidence type="ECO:0000313" key="8">
    <source>
        <dbReference type="Proteomes" id="UP001057375"/>
    </source>
</evidence>
<feature type="compositionally biased region" description="Low complexity" evidence="5">
    <location>
        <begin position="96"/>
        <end position="106"/>
    </location>
</feature>
<feature type="non-terminal residue" evidence="7">
    <location>
        <position position="284"/>
    </location>
</feature>
<feature type="region of interest" description="Disordered" evidence="5">
    <location>
        <begin position="55"/>
        <end position="83"/>
    </location>
</feature>
<feature type="region of interest" description="Disordered" evidence="5">
    <location>
        <begin position="117"/>
        <end position="148"/>
    </location>
</feature>
<dbReference type="Pfam" id="PF00628">
    <property type="entry name" value="PHD"/>
    <property type="match status" value="1"/>
</dbReference>
<evidence type="ECO:0000256" key="3">
    <source>
        <dbReference type="ARBA" id="ARBA00022833"/>
    </source>
</evidence>
<dbReference type="PANTHER" id="PTHR46309:SF1">
    <property type="entry name" value="PHD FINGER PROTEIN 12"/>
    <property type="match status" value="1"/>
</dbReference>
<reference evidence="7" key="1">
    <citation type="submission" date="2022-03" db="EMBL/GenBank/DDBJ databases">
        <title>Draft genome sequence of Aduncisulcus paluster, a free-living microaerophilic Fornicata.</title>
        <authorList>
            <person name="Yuyama I."/>
            <person name="Kume K."/>
            <person name="Tamura T."/>
            <person name="Inagaki Y."/>
            <person name="Hashimoto T."/>
        </authorList>
    </citation>
    <scope>NUCLEOTIDE SEQUENCE</scope>
    <source>
        <strain evidence="7">NY0171</strain>
    </source>
</reference>
<feature type="region of interest" description="Disordered" evidence="5">
    <location>
        <begin position="92"/>
        <end position="111"/>
    </location>
</feature>
<evidence type="ECO:0000256" key="4">
    <source>
        <dbReference type="PROSITE-ProRule" id="PRU00146"/>
    </source>
</evidence>